<evidence type="ECO:0000256" key="2">
    <source>
        <dbReference type="ARBA" id="ARBA00023002"/>
    </source>
</evidence>
<accession>A0A2P5HF68</accession>
<dbReference type="InterPro" id="IPR036291">
    <property type="entry name" value="NAD(P)-bd_dom_sf"/>
</dbReference>
<dbReference type="SUPFAM" id="SSF51735">
    <property type="entry name" value="NAD(P)-binding Rossmann-fold domains"/>
    <property type="match status" value="1"/>
</dbReference>
<feature type="region of interest" description="Disordered" evidence="3">
    <location>
        <begin position="199"/>
        <end position="224"/>
    </location>
</feature>
<dbReference type="InterPro" id="IPR002347">
    <property type="entry name" value="SDR_fam"/>
</dbReference>
<name>A0A2P5HF68_DIAHE</name>
<keyword evidence="2" id="KW-0560">Oxidoreductase</keyword>
<feature type="compositionally biased region" description="Polar residues" evidence="3">
    <location>
        <begin position="199"/>
        <end position="214"/>
    </location>
</feature>
<dbReference type="Pfam" id="PF00106">
    <property type="entry name" value="adh_short"/>
    <property type="match status" value="1"/>
</dbReference>
<dbReference type="Gene3D" id="3.40.50.720">
    <property type="entry name" value="NAD(P)-binding Rossmann-like Domain"/>
    <property type="match status" value="1"/>
</dbReference>
<gene>
    <name evidence="4" type="ORF">DHEL01_v212713</name>
</gene>
<dbReference type="STRING" id="158607.A0A2P5HF68"/>
<dbReference type="GO" id="GO:0016491">
    <property type="term" value="F:oxidoreductase activity"/>
    <property type="evidence" value="ECO:0007669"/>
    <property type="project" value="UniProtKB-KW"/>
</dbReference>
<dbReference type="OrthoDB" id="191139at2759"/>
<dbReference type="Proteomes" id="UP000094444">
    <property type="component" value="Unassembled WGS sequence"/>
</dbReference>
<protein>
    <submittedName>
        <fullName evidence="4">Short chain dehydrogenase</fullName>
    </submittedName>
</protein>
<organism evidence="4 5">
    <name type="scientific">Diaporthe helianthi</name>
    <dbReference type="NCBI Taxonomy" id="158607"/>
    <lineage>
        <taxon>Eukaryota</taxon>
        <taxon>Fungi</taxon>
        <taxon>Dikarya</taxon>
        <taxon>Ascomycota</taxon>
        <taxon>Pezizomycotina</taxon>
        <taxon>Sordariomycetes</taxon>
        <taxon>Sordariomycetidae</taxon>
        <taxon>Diaporthales</taxon>
        <taxon>Diaporthaceae</taxon>
        <taxon>Diaporthe</taxon>
    </lineage>
</organism>
<evidence type="ECO:0000313" key="4">
    <source>
        <dbReference type="EMBL" id="POS68895.1"/>
    </source>
</evidence>
<dbReference type="EMBL" id="MAVT02002962">
    <property type="protein sequence ID" value="POS68895.1"/>
    <property type="molecule type" value="Genomic_DNA"/>
</dbReference>
<proteinExistence type="inferred from homology"/>
<evidence type="ECO:0000256" key="3">
    <source>
        <dbReference type="SAM" id="MobiDB-lite"/>
    </source>
</evidence>
<dbReference type="PANTHER" id="PTHR24320">
    <property type="entry name" value="RETINOL DEHYDROGENASE"/>
    <property type="match status" value="1"/>
</dbReference>
<evidence type="ECO:0000256" key="1">
    <source>
        <dbReference type="ARBA" id="ARBA00006484"/>
    </source>
</evidence>
<dbReference type="InParanoid" id="A0A2P5HF68"/>
<reference evidence="4" key="1">
    <citation type="submission" date="2017-09" db="EMBL/GenBank/DDBJ databases">
        <title>Polyketide synthases of a Diaporthe helianthi virulent isolate.</title>
        <authorList>
            <person name="Baroncelli R."/>
        </authorList>
    </citation>
    <scope>NUCLEOTIDE SEQUENCE [LARGE SCALE GENOMIC DNA]</scope>
    <source>
        <strain evidence="4">7/96</strain>
    </source>
</reference>
<dbReference type="PRINTS" id="PR00081">
    <property type="entry name" value="GDHRDH"/>
</dbReference>
<dbReference type="PANTHER" id="PTHR24320:SF272">
    <property type="entry name" value="NAD(P)-BINDING ROSSMANN-FOLD SUPERFAMILY PROTEIN"/>
    <property type="match status" value="1"/>
</dbReference>
<dbReference type="AlphaFoldDB" id="A0A2P5HF68"/>
<comment type="caution">
    <text evidence="4">The sequence shown here is derived from an EMBL/GenBank/DDBJ whole genome shotgun (WGS) entry which is preliminary data.</text>
</comment>
<comment type="similarity">
    <text evidence="1">Belongs to the short-chain dehydrogenases/reductases (SDR) family.</text>
</comment>
<evidence type="ECO:0000313" key="5">
    <source>
        <dbReference type="Proteomes" id="UP000094444"/>
    </source>
</evidence>
<keyword evidence="5" id="KW-1185">Reference proteome</keyword>
<sequence length="343" mass="37718">MPYSPDLPKINSRYTAAHADPQGQGDARPAALDIVEDEGLVGKLFDKVALVTGGTNGIGVEIVRALAKAGMTVFYTTRDVAKGQDVKKQLLGEDPNYKLEVVQIESSSLKSVKKAAEYFLGRAHRLDVLMLNGGVGAVPRAFTEDGFESQFAINYCLSQAKQYLSHFYLFNLVKDLLLETASTYNINVRVIATSSTAHTAPTVQPENNYDSHNPQGKGHPDAGQTYGHTHTAKIWLCNEIERLYGHKGTVEPVLREWLEKMIQMPHIQKLWMTVGQGAATNVIAAVGKDYDGLGGFYMENCRVSHLVPDDVVWAGEGVKSWAYDKEGEEKLWVDSMKMVGLVA</sequence>